<evidence type="ECO:0000313" key="2">
    <source>
        <dbReference type="Proteomes" id="UP000191905"/>
    </source>
</evidence>
<organism evidence="1 2">
    <name type="scientific">Manganibacter manganicus</name>
    <dbReference type="NCBI Taxonomy" id="1873176"/>
    <lineage>
        <taxon>Bacteria</taxon>
        <taxon>Pseudomonadati</taxon>
        <taxon>Pseudomonadota</taxon>
        <taxon>Alphaproteobacteria</taxon>
        <taxon>Hyphomicrobiales</taxon>
        <taxon>Phyllobacteriaceae</taxon>
        <taxon>Manganibacter</taxon>
    </lineage>
</organism>
<evidence type="ECO:0000313" key="1">
    <source>
        <dbReference type="EMBL" id="OQM76236.1"/>
    </source>
</evidence>
<dbReference type="EMBL" id="MDET01000009">
    <property type="protein sequence ID" value="OQM76236.1"/>
    <property type="molecule type" value="Genomic_DNA"/>
</dbReference>
<comment type="caution">
    <text evidence="1">The sequence shown here is derived from an EMBL/GenBank/DDBJ whole genome shotgun (WGS) entry which is preliminary data.</text>
</comment>
<name>A0A1V8RSQ2_9HYPH</name>
<accession>A0A1V8RSQ2</accession>
<protein>
    <submittedName>
        <fullName evidence="1">Uncharacterized protein</fullName>
    </submittedName>
</protein>
<proteinExistence type="predicted"/>
<gene>
    <name evidence="1" type="ORF">BFN67_15185</name>
</gene>
<sequence>MEPKDFYSIDRDAPASVLTMRWFDNGQTLIEHKCATLAEVWHEISRFKENGDDVVAIKVDGNVIEPEHFDLLQEASL</sequence>
<dbReference type="Proteomes" id="UP000191905">
    <property type="component" value="Unassembled WGS sequence"/>
</dbReference>
<dbReference type="AlphaFoldDB" id="A0A1V8RSQ2"/>
<reference evidence="1 2" key="1">
    <citation type="journal article" date="2016" name="Int. J. Syst. Evol. Microbiol.">
        <title>Pseudaminobacter manganicus sp. nov., isolated from sludge of a manganese mine.</title>
        <authorList>
            <person name="Li J."/>
            <person name="Huang J."/>
            <person name="Liao S."/>
            <person name="Wang G."/>
        </authorList>
    </citation>
    <scope>NUCLEOTIDE SEQUENCE [LARGE SCALE GENOMIC DNA]</scope>
    <source>
        <strain evidence="1 2">JH-7</strain>
    </source>
</reference>
<keyword evidence="2" id="KW-1185">Reference proteome</keyword>